<gene>
    <name evidence="2" type="ORF">P4O66_018168</name>
</gene>
<comment type="caution">
    <text evidence="2">The sequence shown here is derived from an EMBL/GenBank/DDBJ whole genome shotgun (WGS) entry which is preliminary data.</text>
</comment>
<protein>
    <submittedName>
        <fullName evidence="2">Uncharacterized protein</fullName>
    </submittedName>
</protein>
<feature type="compositionally biased region" description="Gly residues" evidence="1">
    <location>
        <begin position="61"/>
        <end position="71"/>
    </location>
</feature>
<feature type="region of interest" description="Disordered" evidence="1">
    <location>
        <begin position="34"/>
        <end position="71"/>
    </location>
</feature>
<evidence type="ECO:0000256" key="1">
    <source>
        <dbReference type="SAM" id="MobiDB-lite"/>
    </source>
</evidence>
<sequence>MRRTLVVLMRKEHKAGGCGSVLDSNCTRDRRSCGEGAGHGEGLEEQGEGAGHGEGSEELRGGGGARGGIGGAGGGVTRTVVCGQELRRVPFGPVQMKAAETCRCFTTAVRMRQGSSTEEALYAGGALQERKLQLQLKSTSLFPLCIPSLPGPELFRCRPPCGVHLPYGYRPPSYPTSPHDVRFGSFLFTDFSALPRVRENGSRKETQGTGFSGVVGLRGAGSALFAVSLTIDIRKRAQSPSWQASDHPDPCWPGGGGRGGACLQSVST</sequence>
<dbReference type="EMBL" id="JAROKS010000025">
    <property type="protein sequence ID" value="KAK1786493.1"/>
    <property type="molecule type" value="Genomic_DNA"/>
</dbReference>
<dbReference type="Proteomes" id="UP001239994">
    <property type="component" value="Unassembled WGS sequence"/>
</dbReference>
<name>A0AAD8YSD3_9TELE</name>
<proteinExistence type="predicted"/>
<evidence type="ECO:0000313" key="2">
    <source>
        <dbReference type="EMBL" id="KAK1786493.1"/>
    </source>
</evidence>
<dbReference type="AlphaFoldDB" id="A0AAD8YSD3"/>
<reference evidence="2" key="1">
    <citation type="submission" date="2023-03" db="EMBL/GenBank/DDBJ databases">
        <title>Electrophorus voltai genome.</title>
        <authorList>
            <person name="Bian C."/>
        </authorList>
    </citation>
    <scope>NUCLEOTIDE SEQUENCE</scope>
    <source>
        <strain evidence="2">CB-2022</strain>
        <tissue evidence="2">Muscle</tissue>
    </source>
</reference>
<accession>A0AAD8YSD3</accession>
<organism evidence="2 3">
    <name type="scientific">Electrophorus voltai</name>
    <dbReference type="NCBI Taxonomy" id="2609070"/>
    <lineage>
        <taxon>Eukaryota</taxon>
        <taxon>Metazoa</taxon>
        <taxon>Chordata</taxon>
        <taxon>Craniata</taxon>
        <taxon>Vertebrata</taxon>
        <taxon>Euteleostomi</taxon>
        <taxon>Actinopterygii</taxon>
        <taxon>Neopterygii</taxon>
        <taxon>Teleostei</taxon>
        <taxon>Ostariophysi</taxon>
        <taxon>Gymnotiformes</taxon>
        <taxon>Gymnotoidei</taxon>
        <taxon>Gymnotidae</taxon>
        <taxon>Electrophorus</taxon>
    </lineage>
</organism>
<evidence type="ECO:0000313" key="3">
    <source>
        <dbReference type="Proteomes" id="UP001239994"/>
    </source>
</evidence>
<feature type="region of interest" description="Disordered" evidence="1">
    <location>
        <begin position="238"/>
        <end position="268"/>
    </location>
</feature>
<keyword evidence="3" id="KW-1185">Reference proteome</keyword>